<evidence type="ECO:0000256" key="1">
    <source>
        <dbReference type="ARBA" id="ARBA00022801"/>
    </source>
</evidence>
<evidence type="ECO:0000313" key="7">
    <source>
        <dbReference type="Proteomes" id="UP001494588"/>
    </source>
</evidence>
<dbReference type="InterPro" id="IPR000673">
    <property type="entry name" value="Sig_transdc_resp-reg_Me-estase"/>
</dbReference>
<evidence type="ECO:0000313" key="6">
    <source>
        <dbReference type="EMBL" id="MEM5291822.1"/>
    </source>
</evidence>
<dbReference type="PANTHER" id="PTHR42872">
    <property type="entry name" value="PROTEIN-GLUTAMATE METHYLESTERASE/PROTEIN-GLUTAMINE GLUTAMINASE"/>
    <property type="match status" value="1"/>
</dbReference>
<comment type="catalytic activity">
    <reaction evidence="3">
        <text>[protein]-L-glutamate 5-O-methyl ester + H2O = L-glutamyl-[protein] + methanol + H(+)</text>
        <dbReference type="Rhea" id="RHEA:23236"/>
        <dbReference type="Rhea" id="RHEA-COMP:10208"/>
        <dbReference type="Rhea" id="RHEA-COMP:10311"/>
        <dbReference type="ChEBI" id="CHEBI:15377"/>
        <dbReference type="ChEBI" id="CHEBI:15378"/>
        <dbReference type="ChEBI" id="CHEBI:17790"/>
        <dbReference type="ChEBI" id="CHEBI:29973"/>
        <dbReference type="ChEBI" id="CHEBI:82795"/>
        <dbReference type="EC" id="3.1.1.61"/>
    </reaction>
</comment>
<name>A0ABU9QQQ4_9BURK</name>
<keyword evidence="4" id="KW-0145">Chemotaxis</keyword>
<keyword evidence="7" id="KW-1185">Reference proteome</keyword>
<dbReference type="Pfam" id="PF01339">
    <property type="entry name" value="CheB_methylest"/>
    <property type="match status" value="1"/>
</dbReference>
<keyword evidence="1 4" id="KW-0378">Hydrolase</keyword>
<evidence type="ECO:0000256" key="4">
    <source>
        <dbReference type="PROSITE-ProRule" id="PRU00050"/>
    </source>
</evidence>
<proteinExistence type="predicted"/>
<accession>A0ABU9QQQ4</accession>
<feature type="active site" evidence="4">
    <location>
        <position position="12"/>
    </location>
</feature>
<dbReference type="Proteomes" id="UP001494588">
    <property type="component" value="Unassembled WGS sequence"/>
</dbReference>
<feature type="domain" description="CheB-type methylesterase" evidence="5">
    <location>
        <begin position="1"/>
        <end position="188"/>
    </location>
</feature>
<feature type="active site" evidence="4">
    <location>
        <position position="39"/>
    </location>
</feature>
<dbReference type="InterPro" id="IPR035909">
    <property type="entry name" value="CheB_C"/>
</dbReference>
<dbReference type="CDD" id="cd16433">
    <property type="entry name" value="CheB"/>
    <property type="match status" value="1"/>
</dbReference>
<dbReference type="RefSeq" id="WP_201650563.1">
    <property type="nucleotide sequence ID" value="NZ_CAJHCS010000008.1"/>
</dbReference>
<evidence type="ECO:0000256" key="3">
    <source>
        <dbReference type="ARBA" id="ARBA00048267"/>
    </source>
</evidence>
<sequence>MKRRDIVVIGGSRGAFGVLKALAATLPPDLRAAVCIVLHIGRHESVLPQLMSGWGPLPAIHPVDGEPLANGVIYIAPPDRHMLVLPEGLRMSNGAAENFARPAVDPLFRTAALSFGDGVVAVVLSGDLDDGAAGLAAVRARGGYCIVQSPEDCEAPSMPRTALQAAGADAVVGKEHLADQIVAAIEGAPRLQPSELLEMSSQDLDFEARIAGRHVVSPEELDRIGARSPLSCPECGGMLWRINDHQQLRYRCHTGHAFGYLSLEDGQEQTLENAIWAAIRAANERIVFAHERRMWAERVGDQQQVAIEQAHIDETTRVIETLKGTLSQTDET</sequence>
<dbReference type="EMBL" id="JAZHGC010000061">
    <property type="protein sequence ID" value="MEM5291822.1"/>
    <property type="molecule type" value="Genomic_DNA"/>
</dbReference>
<comment type="caution">
    <text evidence="6">The sequence shown here is derived from an EMBL/GenBank/DDBJ whole genome shotgun (WGS) entry which is preliminary data.</text>
</comment>
<feature type="active site" evidence="4">
    <location>
        <position position="130"/>
    </location>
</feature>
<gene>
    <name evidence="6" type="ORF">V4C55_39515</name>
</gene>
<dbReference type="EC" id="3.1.1.61" evidence="2"/>
<evidence type="ECO:0000259" key="5">
    <source>
        <dbReference type="PROSITE" id="PS50122"/>
    </source>
</evidence>
<reference evidence="6 7" key="1">
    <citation type="submission" date="2024-01" db="EMBL/GenBank/DDBJ databases">
        <title>The diversity of rhizobia nodulating Mimosa spp. in eleven states of Brazil covering several biomes is determined by host plant, location, and edaphic factors.</title>
        <authorList>
            <person name="Rouws L."/>
            <person name="Barauna A."/>
            <person name="Beukes C."/>
            <person name="De Faria S.M."/>
            <person name="Gross E."/>
            <person name="Dos Reis Junior F.B."/>
            <person name="Simon M."/>
            <person name="Maluk M."/>
            <person name="Odee D.W."/>
            <person name="Kenicer G."/>
            <person name="Young J.P.W."/>
            <person name="Reis V.M."/>
            <person name="Zilli J."/>
            <person name="James E.K."/>
        </authorList>
    </citation>
    <scope>NUCLEOTIDE SEQUENCE [LARGE SCALE GENOMIC DNA]</scope>
    <source>
        <strain evidence="6 7">JPY77</strain>
    </source>
</reference>
<dbReference type="Gene3D" id="3.40.50.180">
    <property type="entry name" value="Methylesterase CheB, C-terminal domain"/>
    <property type="match status" value="1"/>
</dbReference>
<organism evidence="6 7">
    <name type="scientific">Paraburkholderia sabiae</name>
    <dbReference type="NCBI Taxonomy" id="273251"/>
    <lineage>
        <taxon>Bacteria</taxon>
        <taxon>Pseudomonadati</taxon>
        <taxon>Pseudomonadota</taxon>
        <taxon>Betaproteobacteria</taxon>
        <taxon>Burkholderiales</taxon>
        <taxon>Burkholderiaceae</taxon>
        <taxon>Paraburkholderia</taxon>
    </lineage>
</organism>
<protein>
    <recommendedName>
        <fullName evidence="2">protein-glutamate methylesterase</fullName>
        <ecNumber evidence="2">3.1.1.61</ecNumber>
    </recommendedName>
</protein>
<dbReference type="PANTHER" id="PTHR42872:SF6">
    <property type="entry name" value="PROTEIN-GLUTAMATE METHYLESTERASE_PROTEIN-GLUTAMINE GLUTAMINASE"/>
    <property type="match status" value="1"/>
</dbReference>
<dbReference type="PIRSF" id="PIRSF036461">
    <property type="entry name" value="Chmtx_methlestr"/>
    <property type="match status" value="1"/>
</dbReference>
<evidence type="ECO:0000256" key="2">
    <source>
        <dbReference type="ARBA" id="ARBA00039140"/>
    </source>
</evidence>
<dbReference type="PROSITE" id="PS50122">
    <property type="entry name" value="CHEB"/>
    <property type="match status" value="1"/>
</dbReference>
<dbReference type="SUPFAM" id="SSF52738">
    <property type="entry name" value="Methylesterase CheB, C-terminal domain"/>
    <property type="match status" value="1"/>
</dbReference>
<dbReference type="InterPro" id="IPR011247">
    <property type="entry name" value="Chemotax_prot-Glu_Me-esterase"/>
</dbReference>